<dbReference type="Gramene" id="rna-AYBTSS11_LOCUS7351">
    <property type="protein sequence ID" value="CAJ1936186.1"/>
    <property type="gene ID" value="gene-AYBTSS11_LOCUS7351"/>
</dbReference>
<dbReference type="AlphaFoldDB" id="A0AA86VGA5"/>
<reference evidence="1" key="1">
    <citation type="submission" date="2023-10" db="EMBL/GenBank/DDBJ databases">
        <authorList>
            <person name="Domelevo Entfellner J.-B."/>
        </authorList>
    </citation>
    <scope>NUCLEOTIDE SEQUENCE</scope>
</reference>
<dbReference type="EMBL" id="OY731400">
    <property type="protein sequence ID" value="CAJ1936186.1"/>
    <property type="molecule type" value="Genomic_DNA"/>
</dbReference>
<evidence type="ECO:0000313" key="2">
    <source>
        <dbReference type="Proteomes" id="UP001189624"/>
    </source>
</evidence>
<dbReference type="Proteomes" id="UP001189624">
    <property type="component" value="Chromosome 3"/>
</dbReference>
<proteinExistence type="predicted"/>
<evidence type="ECO:0000313" key="1">
    <source>
        <dbReference type="EMBL" id="CAJ1936186.1"/>
    </source>
</evidence>
<organism evidence="1 2">
    <name type="scientific">Sphenostylis stenocarpa</name>
    <dbReference type="NCBI Taxonomy" id="92480"/>
    <lineage>
        <taxon>Eukaryota</taxon>
        <taxon>Viridiplantae</taxon>
        <taxon>Streptophyta</taxon>
        <taxon>Embryophyta</taxon>
        <taxon>Tracheophyta</taxon>
        <taxon>Spermatophyta</taxon>
        <taxon>Magnoliopsida</taxon>
        <taxon>eudicotyledons</taxon>
        <taxon>Gunneridae</taxon>
        <taxon>Pentapetalae</taxon>
        <taxon>rosids</taxon>
        <taxon>fabids</taxon>
        <taxon>Fabales</taxon>
        <taxon>Fabaceae</taxon>
        <taxon>Papilionoideae</taxon>
        <taxon>50 kb inversion clade</taxon>
        <taxon>NPAAA clade</taxon>
        <taxon>indigoferoid/millettioid clade</taxon>
        <taxon>Phaseoleae</taxon>
        <taxon>Sphenostylis</taxon>
    </lineage>
</organism>
<accession>A0AA86VGA5</accession>
<gene>
    <name evidence="1" type="ORF">AYBTSS11_LOCUS7351</name>
</gene>
<keyword evidence="2" id="KW-1185">Reference proteome</keyword>
<sequence length="96" mass="11005">MSATMVHVARLPIKSAEDINMKDGESNQIRIVWSESVWLDVDKVTTAYLPSLTGHASFGVPFDRRIRMAMQLKNEDEEIFHPLLRSMNSTENELKE</sequence>
<name>A0AA86VGA5_9FABA</name>
<protein>
    <submittedName>
        <fullName evidence="1">Uncharacterized protein</fullName>
    </submittedName>
</protein>